<dbReference type="Pfam" id="PF04820">
    <property type="entry name" value="Trp_halogenase"/>
    <property type="match status" value="2"/>
</dbReference>
<dbReference type="Proteomes" id="UP000077266">
    <property type="component" value="Unassembled WGS sequence"/>
</dbReference>
<keyword evidence="6" id="KW-1185">Reference proteome</keyword>
<keyword evidence="2" id="KW-0560">Oxidoreductase</keyword>
<dbReference type="Gene3D" id="3.50.50.60">
    <property type="entry name" value="FAD/NAD(P)-binding domain"/>
    <property type="match status" value="1"/>
</dbReference>
<dbReference type="OrthoDB" id="3340390at2759"/>
<dbReference type="GO" id="GO:0004497">
    <property type="term" value="F:monooxygenase activity"/>
    <property type="evidence" value="ECO:0007669"/>
    <property type="project" value="UniProtKB-KW"/>
</dbReference>
<proteinExistence type="inferred from homology"/>
<dbReference type="AlphaFoldDB" id="A0A165GK79"/>
<evidence type="ECO:0000313" key="5">
    <source>
        <dbReference type="EMBL" id="KZV90643.1"/>
    </source>
</evidence>
<evidence type="ECO:0000256" key="2">
    <source>
        <dbReference type="ARBA" id="ARBA00023002"/>
    </source>
</evidence>
<dbReference type="PANTHER" id="PTHR43747">
    <property type="entry name" value="FAD-BINDING PROTEIN"/>
    <property type="match status" value="1"/>
</dbReference>
<dbReference type="InParanoid" id="A0A165GK79"/>
<sequence>MCSVPTKTTVLVIGGGPAGSYAASVLARHNIEVTVLEAAKFPRYHIGESLLASTNYFLEFIDARKTIIEHGFVRKPGGAFKLRKDFPEAYTDFVDHSTGNHALNVIRAEYDDLLFRHAGLQGARVFDGHKVTSIEFASAEPARPLAAQWTDLEGHSGTIAFDYVIDASGRPGLLSTKYHRDRKMTESLRNTAIWAYWTGATLYGTGTEREGAPLIEALHDHSGWCWYIPVSDGTMSIGFVLHENVIKVKKAGKTLEDMYLSFFEQLSDVNKLKDGAIIAPNKSGSGCPVYMASDYSYCASDVGKINYRLVGDAACFIDPFFSSGVHLAFVGALSAALSIIAIIDGHASENESADFYSTELKTAYTRFFVVVASGYKQMRGRDVEDVNVLNDVDEKSFDRAFHRLRPVIQGLGDIGQDSASGGNASLSEKELQHSMDFVFKLFVEPGDTVNRDYPGNMDSDVQERLLAMTGPATECPGLAGVKDILDGVQERMRRLVLDTK</sequence>
<dbReference type="PANTHER" id="PTHR43747:SF5">
    <property type="entry name" value="FAD-BINDING DOMAIN-CONTAINING PROTEIN"/>
    <property type="match status" value="1"/>
</dbReference>
<dbReference type="GO" id="GO:0140907">
    <property type="term" value="F:flavin-dependent halogenase activity"/>
    <property type="evidence" value="ECO:0007669"/>
    <property type="project" value="UniProtKB-ARBA"/>
</dbReference>
<evidence type="ECO:0000313" key="6">
    <source>
        <dbReference type="Proteomes" id="UP000077266"/>
    </source>
</evidence>
<dbReference type="InterPro" id="IPR050816">
    <property type="entry name" value="Flavin-dep_Halogenase_NPB"/>
</dbReference>
<dbReference type="SUPFAM" id="SSF51905">
    <property type="entry name" value="FAD/NAD(P)-binding domain"/>
    <property type="match status" value="1"/>
</dbReference>
<name>A0A165GK79_EXIGL</name>
<dbReference type="EMBL" id="KV426044">
    <property type="protein sequence ID" value="KZV90643.1"/>
    <property type="molecule type" value="Genomic_DNA"/>
</dbReference>
<evidence type="ECO:0000256" key="4">
    <source>
        <dbReference type="ARBA" id="ARBA00049364"/>
    </source>
</evidence>
<reference evidence="5 6" key="1">
    <citation type="journal article" date="2016" name="Mol. Biol. Evol.">
        <title>Comparative Genomics of Early-Diverging Mushroom-Forming Fungi Provides Insights into the Origins of Lignocellulose Decay Capabilities.</title>
        <authorList>
            <person name="Nagy L.G."/>
            <person name="Riley R."/>
            <person name="Tritt A."/>
            <person name="Adam C."/>
            <person name="Daum C."/>
            <person name="Floudas D."/>
            <person name="Sun H."/>
            <person name="Yadav J.S."/>
            <person name="Pangilinan J."/>
            <person name="Larsson K.H."/>
            <person name="Matsuura K."/>
            <person name="Barry K."/>
            <person name="Labutti K."/>
            <person name="Kuo R."/>
            <person name="Ohm R.A."/>
            <person name="Bhattacharya S.S."/>
            <person name="Shirouzu T."/>
            <person name="Yoshinaga Y."/>
            <person name="Martin F.M."/>
            <person name="Grigoriev I.V."/>
            <person name="Hibbett D.S."/>
        </authorList>
    </citation>
    <scope>NUCLEOTIDE SEQUENCE [LARGE SCALE GENOMIC DNA]</scope>
    <source>
        <strain evidence="5 6">HHB12029</strain>
    </source>
</reference>
<keyword evidence="3" id="KW-0503">Monooxygenase</keyword>
<protein>
    <submittedName>
        <fullName evidence="5">FAD/NAD(P)-binding domain-containing protein</fullName>
    </submittedName>
</protein>
<gene>
    <name evidence="5" type="ORF">EXIGLDRAFT_720156</name>
</gene>
<comment type="similarity">
    <text evidence="1">Belongs to the flavin-dependent halogenase family.</text>
</comment>
<comment type="catalytic activity">
    <reaction evidence="4">
        <text>melleolide F + FADH2 + chloride + O2 = 6'-chloromelleolide F + FAD + 2 H2O + H(+)</text>
        <dbReference type="Rhea" id="RHEA:67160"/>
        <dbReference type="ChEBI" id="CHEBI:15377"/>
        <dbReference type="ChEBI" id="CHEBI:15378"/>
        <dbReference type="ChEBI" id="CHEBI:15379"/>
        <dbReference type="ChEBI" id="CHEBI:17996"/>
        <dbReference type="ChEBI" id="CHEBI:57692"/>
        <dbReference type="ChEBI" id="CHEBI:58307"/>
        <dbReference type="ChEBI" id="CHEBI:167712"/>
        <dbReference type="ChEBI" id="CHEBI:167713"/>
    </reaction>
    <physiologicalReaction direction="left-to-right" evidence="4">
        <dbReference type="Rhea" id="RHEA:67161"/>
    </physiologicalReaction>
</comment>
<organism evidence="5 6">
    <name type="scientific">Exidia glandulosa HHB12029</name>
    <dbReference type="NCBI Taxonomy" id="1314781"/>
    <lineage>
        <taxon>Eukaryota</taxon>
        <taxon>Fungi</taxon>
        <taxon>Dikarya</taxon>
        <taxon>Basidiomycota</taxon>
        <taxon>Agaricomycotina</taxon>
        <taxon>Agaricomycetes</taxon>
        <taxon>Auriculariales</taxon>
        <taxon>Exidiaceae</taxon>
        <taxon>Exidia</taxon>
    </lineage>
</organism>
<dbReference type="InterPro" id="IPR036188">
    <property type="entry name" value="FAD/NAD-bd_sf"/>
</dbReference>
<dbReference type="GO" id="GO:0044550">
    <property type="term" value="P:secondary metabolite biosynthetic process"/>
    <property type="evidence" value="ECO:0007669"/>
    <property type="project" value="UniProtKB-ARBA"/>
</dbReference>
<accession>A0A165GK79</accession>
<dbReference type="InterPro" id="IPR006905">
    <property type="entry name" value="Flavin_halogenase"/>
</dbReference>
<evidence type="ECO:0000256" key="3">
    <source>
        <dbReference type="ARBA" id="ARBA00023033"/>
    </source>
</evidence>
<evidence type="ECO:0000256" key="1">
    <source>
        <dbReference type="ARBA" id="ARBA00005706"/>
    </source>
</evidence>
<dbReference type="PRINTS" id="PR00420">
    <property type="entry name" value="RNGMNOXGNASE"/>
</dbReference>